<evidence type="ECO:0000256" key="1">
    <source>
        <dbReference type="ARBA" id="ARBA00022679"/>
    </source>
</evidence>
<gene>
    <name evidence="8" type="ORF">JE024_19290</name>
</gene>
<feature type="compositionally biased region" description="Low complexity" evidence="6">
    <location>
        <begin position="392"/>
        <end position="432"/>
    </location>
</feature>
<evidence type="ECO:0000256" key="6">
    <source>
        <dbReference type="SAM" id="MobiDB-lite"/>
    </source>
</evidence>
<feature type="compositionally biased region" description="Gly residues" evidence="6">
    <location>
        <begin position="433"/>
        <end position="487"/>
    </location>
</feature>
<protein>
    <submittedName>
        <fullName evidence="8">Protein kinase</fullName>
    </submittedName>
</protein>
<feature type="domain" description="Protein kinase" evidence="7">
    <location>
        <begin position="30"/>
        <end position="288"/>
    </location>
</feature>
<feature type="region of interest" description="Disordered" evidence="6">
    <location>
        <begin position="1"/>
        <end position="23"/>
    </location>
</feature>
<dbReference type="SUPFAM" id="SSF56112">
    <property type="entry name" value="Protein kinase-like (PK-like)"/>
    <property type="match status" value="1"/>
</dbReference>
<dbReference type="Gene3D" id="1.10.510.10">
    <property type="entry name" value="Transferase(Phosphotransferase) domain 1"/>
    <property type="match status" value="1"/>
</dbReference>
<dbReference type="Gene3D" id="3.30.200.20">
    <property type="entry name" value="Phosphorylase Kinase, domain 1"/>
    <property type="match status" value="1"/>
</dbReference>
<dbReference type="EMBL" id="JAFEJA010000001">
    <property type="protein sequence ID" value="MBM9620840.1"/>
    <property type="molecule type" value="Genomic_DNA"/>
</dbReference>
<feature type="compositionally biased region" description="Pro residues" evidence="6">
    <location>
        <begin position="332"/>
        <end position="348"/>
    </location>
</feature>
<evidence type="ECO:0000256" key="5">
    <source>
        <dbReference type="PROSITE-ProRule" id="PRU10141"/>
    </source>
</evidence>
<dbReference type="InterPro" id="IPR017441">
    <property type="entry name" value="Protein_kinase_ATP_BS"/>
</dbReference>
<name>A0ABS2UTJ6_9ACTN</name>
<feature type="binding site" evidence="5">
    <location>
        <position position="57"/>
    </location>
    <ligand>
        <name>ATP</name>
        <dbReference type="ChEBI" id="CHEBI:30616"/>
    </ligand>
</feature>
<evidence type="ECO:0000313" key="9">
    <source>
        <dbReference type="Proteomes" id="UP000664109"/>
    </source>
</evidence>
<dbReference type="Proteomes" id="UP000664109">
    <property type="component" value="Unassembled WGS sequence"/>
</dbReference>
<keyword evidence="1" id="KW-0808">Transferase</keyword>
<organism evidence="8 9">
    <name type="scientific">Streptomyces zhihengii</name>
    <dbReference type="NCBI Taxonomy" id="1818004"/>
    <lineage>
        <taxon>Bacteria</taxon>
        <taxon>Bacillati</taxon>
        <taxon>Actinomycetota</taxon>
        <taxon>Actinomycetes</taxon>
        <taxon>Kitasatosporales</taxon>
        <taxon>Streptomycetaceae</taxon>
        <taxon>Streptomyces</taxon>
    </lineage>
</organism>
<dbReference type="PROSITE" id="PS50011">
    <property type="entry name" value="PROTEIN_KINASE_DOM"/>
    <property type="match status" value="1"/>
</dbReference>
<keyword evidence="2 5" id="KW-0547">Nucleotide-binding</keyword>
<evidence type="ECO:0000256" key="3">
    <source>
        <dbReference type="ARBA" id="ARBA00022777"/>
    </source>
</evidence>
<dbReference type="InterPro" id="IPR008271">
    <property type="entry name" value="Ser/Thr_kinase_AS"/>
</dbReference>
<dbReference type="Pfam" id="PF00652">
    <property type="entry name" value="Ricin_B_lectin"/>
    <property type="match status" value="1"/>
</dbReference>
<keyword evidence="9" id="KW-1185">Reference proteome</keyword>
<evidence type="ECO:0000256" key="2">
    <source>
        <dbReference type="ARBA" id="ARBA00022741"/>
    </source>
</evidence>
<keyword evidence="4 5" id="KW-0067">ATP-binding</keyword>
<dbReference type="InterPro" id="IPR000719">
    <property type="entry name" value="Prot_kinase_dom"/>
</dbReference>
<dbReference type="PROSITE" id="PS00108">
    <property type="entry name" value="PROTEIN_KINASE_ST"/>
    <property type="match status" value="1"/>
</dbReference>
<evidence type="ECO:0000256" key="4">
    <source>
        <dbReference type="ARBA" id="ARBA00022840"/>
    </source>
</evidence>
<dbReference type="CDD" id="cd23415">
    <property type="entry name" value="beta-trefoil_Ricin_AH"/>
    <property type="match status" value="1"/>
</dbReference>
<dbReference type="RefSeq" id="WP_205374774.1">
    <property type="nucleotide sequence ID" value="NZ_JAFEJA010000001.1"/>
</dbReference>
<dbReference type="Pfam" id="PF00069">
    <property type="entry name" value="Pkinase"/>
    <property type="match status" value="1"/>
</dbReference>
<dbReference type="SMART" id="SM00220">
    <property type="entry name" value="S_TKc"/>
    <property type="match status" value="1"/>
</dbReference>
<evidence type="ECO:0000313" key="8">
    <source>
        <dbReference type="EMBL" id="MBM9620840.1"/>
    </source>
</evidence>
<feature type="region of interest" description="Disordered" evidence="6">
    <location>
        <begin position="384"/>
        <end position="501"/>
    </location>
</feature>
<accession>A0ABS2UTJ6</accession>
<comment type="caution">
    <text evidence="8">The sequence shown here is derived from an EMBL/GenBank/DDBJ whole genome shotgun (WGS) entry which is preliminary data.</text>
</comment>
<dbReference type="InterPro" id="IPR035992">
    <property type="entry name" value="Ricin_B-like_lectins"/>
</dbReference>
<dbReference type="PANTHER" id="PTHR43289:SF34">
    <property type="entry name" value="SERINE_THREONINE-PROTEIN KINASE YBDM-RELATED"/>
    <property type="match status" value="1"/>
</dbReference>
<dbReference type="PROSITE" id="PS00107">
    <property type="entry name" value="PROTEIN_KINASE_ATP"/>
    <property type="match status" value="1"/>
</dbReference>
<feature type="region of interest" description="Disordered" evidence="6">
    <location>
        <begin position="312"/>
        <end position="356"/>
    </location>
</feature>
<keyword evidence="3 8" id="KW-0418">Kinase</keyword>
<proteinExistence type="predicted"/>
<dbReference type="CDD" id="cd14014">
    <property type="entry name" value="STKc_PknB_like"/>
    <property type="match status" value="1"/>
</dbReference>
<dbReference type="GO" id="GO:0016301">
    <property type="term" value="F:kinase activity"/>
    <property type="evidence" value="ECO:0007669"/>
    <property type="project" value="UniProtKB-KW"/>
</dbReference>
<reference evidence="8 9" key="1">
    <citation type="journal article" date="2016" name="Arch. Microbiol.">
        <title>Streptomyces zhihengii sp. nov., isolated from rhizospheric soil of Psammosilene tunicoides.</title>
        <authorList>
            <person name="Huang M.J."/>
            <person name="Fei J.J."/>
            <person name="Salam N."/>
            <person name="Kim C.J."/>
            <person name="Hozzein W.N."/>
            <person name="Xiao M."/>
            <person name="Huang H.Q."/>
            <person name="Li W.J."/>
        </authorList>
    </citation>
    <scope>NUCLEOTIDE SEQUENCE [LARGE SCALE GENOMIC DNA]</scope>
    <source>
        <strain evidence="8 9">YIM T102</strain>
    </source>
</reference>
<dbReference type="Gene3D" id="2.80.10.50">
    <property type="match status" value="1"/>
</dbReference>
<dbReference type="SUPFAM" id="SSF50370">
    <property type="entry name" value="Ricin B-like lectins"/>
    <property type="match status" value="1"/>
</dbReference>
<dbReference type="InterPro" id="IPR000772">
    <property type="entry name" value="Ricin_B_lectin"/>
</dbReference>
<dbReference type="InterPro" id="IPR011009">
    <property type="entry name" value="Kinase-like_dom_sf"/>
</dbReference>
<evidence type="ECO:0000259" key="7">
    <source>
        <dbReference type="PROSITE" id="PS50011"/>
    </source>
</evidence>
<dbReference type="PROSITE" id="PS50231">
    <property type="entry name" value="RICIN_B_LECTIN"/>
    <property type="match status" value="1"/>
</dbReference>
<dbReference type="PANTHER" id="PTHR43289">
    <property type="entry name" value="MITOGEN-ACTIVATED PROTEIN KINASE KINASE KINASE 20-RELATED"/>
    <property type="match status" value="1"/>
</dbReference>
<sequence>MQGEPDNISGLQGSGATPLTPGDPQRIGAFRLRGVLGSGGMGRVYLGTAEGRYAAVKRVLPVLAEDEDFLRHFGHELDNLARLPGGVSAKLLASDRTARPPWFATEYIPGITLSEALRLHGGALPPESLWRLLRDASAGLRKVHAAEMVHRDLKPSNVMLTTAGATLIDFGVARAADQSRLTKTGMVIGTPAYMAPEQATAGKQITGAADVFALGSLLLYAANGRPPFGDGSGLELLYRIVHEEPDMGDLAEAVPGLAEIVTRCLAKAPADRPTAQELYDLAGDHTLPLTPASPAPWPRQVAERIAERAAFAARSPEDAFGPDTEEDDEPAVVPPPPVVPPTPGTPPAKKPRERRRRTMLLVLPIVVVTGTTLTVALSPYDIPGLGKDPGVSAKPSPTPSGSASSAPSPDGVSPSPTRPGASPAGSASPSTGAPGGVPGDGGAGGAGAGGSGDGQDPGASDGGGGNGSGGSSSSGASGGSGSGGGGQAPAPPPAPSTSGRLKGLALGRCVAENKNAYSGSSSVMNAVCGEPGANGTKRYYTWTYQPVSSTTFKLVGETGKCLKSNAFYGLAVEACNGSEAQLWQIGARGAGGHTLKSRADGMCLAMTSNVGFAKAACDATQQSQLWAG</sequence>